<evidence type="ECO:0000256" key="1">
    <source>
        <dbReference type="SAM" id="MobiDB-lite"/>
    </source>
</evidence>
<dbReference type="EMBL" id="CP001291">
    <property type="protein sequence ID" value="ACK68659.1"/>
    <property type="molecule type" value="Genomic_DNA"/>
</dbReference>
<dbReference type="STRING" id="65393.PCC7424_0189"/>
<dbReference type="InterPro" id="IPR019606">
    <property type="entry name" value="GerMN"/>
</dbReference>
<feature type="compositionally biased region" description="Low complexity" evidence="1">
    <location>
        <begin position="77"/>
        <end position="86"/>
    </location>
</feature>
<feature type="region of interest" description="Disordered" evidence="1">
    <location>
        <begin position="42"/>
        <end position="86"/>
    </location>
</feature>
<dbReference type="OrthoDB" id="510914at2"/>
<feature type="compositionally biased region" description="Low complexity" evidence="1">
    <location>
        <begin position="42"/>
        <end position="67"/>
    </location>
</feature>
<proteinExistence type="predicted"/>
<evidence type="ECO:0000259" key="2">
    <source>
        <dbReference type="SMART" id="SM00909"/>
    </source>
</evidence>
<protein>
    <recommendedName>
        <fullName evidence="2">GerMN domain-containing protein</fullName>
    </recommendedName>
</protein>
<dbReference type="eggNOG" id="COG5401">
    <property type="taxonomic scope" value="Bacteria"/>
</dbReference>
<keyword evidence="4" id="KW-1185">Reference proteome</keyword>
<name>B7K9H6_GLOC7</name>
<dbReference type="SMART" id="SM00909">
    <property type="entry name" value="Germane"/>
    <property type="match status" value="1"/>
</dbReference>
<reference evidence="4" key="1">
    <citation type="journal article" date="2011" name="MBio">
        <title>Novel metabolic attributes of the genus Cyanothece, comprising a group of unicellular nitrogen-fixing Cyanobacteria.</title>
        <authorList>
            <person name="Bandyopadhyay A."/>
            <person name="Elvitigala T."/>
            <person name="Welsh E."/>
            <person name="Stockel J."/>
            <person name="Liberton M."/>
            <person name="Min H."/>
            <person name="Sherman L.A."/>
            <person name="Pakrasi H.B."/>
        </authorList>
    </citation>
    <scope>NUCLEOTIDE SEQUENCE [LARGE SCALE GENOMIC DNA]</scope>
    <source>
        <strain evidence="4">PCC 7424</strain>
    </source>
</reference>
<sequence>MKNKNPGNKKSKFSIGSLAGVALALVVTGGIFAWVTINRLTSTSNPTTPIPTKTVEPVNPPVVEQPQQPTPQPQPSPQKTTTPQQQTTAVYWLKVSPTATQLEEVPITAQKSTDKTEALTVAFQDLLAGPQDPSYVTTIPEGTKLLDLKVDNKGVHVNLSQDFTIEGGSAEMIGRLAQVIYTATSYDPKVPVWLSVEGEPLELLGEGHGLMVDQPMTRDLFVQNFQL</sequence>
<dbReference type="AlphaFoldDB" id="B7K9H6"/>
<dbReference type="KEGG" id="cyc:PCC7424_0189"/>
<gene>
    <name evidence="3" type="ordered locus">PCC7424_0189</name>
</gene>
<organism evidence="3 4">
    <name type="scientific">Gloeothece citriformis (strain PCC 7424)</name>
    <name type="common">Cyanothece sp. (strain PCC 7424)</name>
    <dbReference type="NCBI Taxonomy" id="65393"/>
    <lineage>
        <taxon>Bacteria</taxon>
        <taxon>Bacillati</taxon>
        <taxon>Cyanobacteriota</taxon>
        <taxon>Cyanophyceae</taxon>
        <taxon>Oscillatoriophycideae</taxon>
        <taxon>Chroococcales</taxon>
        <taxon>Aphanothecaceae</taxon>
        <taxon>Gloeothece</taxon>
        <taxon>Gloeothece citriformis</taxon>
    </lineage>
</organism>
<evidence type="ECO:0000313" key="3">
    <source>
        <dbReference type="EMBL" id="ACK68659.1"/>
    </source>
</evidence>
<dbReference type="HOGENOM" id="CLU_094596_0_0_3"/>
<dbReference type="RefSeq" id="WP_012597609.1">
    <property type="nucleotide sequence ID" value="NC_011729.1"/>
</dbReference>
<accession>B7K9H6</accession>
<evidence type="ECO:0000313" key="4">
    <source>
        <dbReference type="Proteomes" id="UP000002384"/>
    </source>
</evidence>
<dbReference type="Proteomes" id="UP000002384">
    <property type="component" value="Chromosome"/>
</dbReference>
<dbReference type="Pfam" id="PF10646">
    <property type="entry name" value="Germane"/>
    <property type="match status" value="1"/>
</dbReference>
<feature type="domain" description="GerMN" evidence="2">
    <location>
        <begin position="119"/>
        <end position="205"/>
    </location>
</feature>